<reference evidence="2" key="1">
    <citation type="journal article" date="2021" name="Proc. Natl. Acad. Sci. U.S.A.">
        <title>A Catalog of Tens of Thousands of Viruses from Human Metagenomes Reveals Hidden Associations with Chronic Diseases.</title>
        <authorList>
            <person name="Tisza M.J."/>
            <person name="Buck C.B."/>
        </authorList>
    </citation>
    <scope>NUCLEOTIDE SEQUENCE</scope>
    <source>
        <strain evidence="2">CtLeh52</strain>
    </source>
</reference>
<accession>A0A8S5RX72</accession>
<proteinExistence type="predicted"/>
<feature type="region of interest" description="Disordered" evidence="1">
    <location>
        <begin position="37"/>
        <end position="57"/>
    </location>
</feature>
<feature type="compositionally biased region" description="Basic and acidic residues" evidence="1">
    <location>
        <begin position="37"/>
        <end position="48"/>
    </location>
</feature>
<sequence>MSEKEKKIVEKLKRAIPNMSDFDKGYILGKTEKMAEESVKKQEEEKCTKNMQNAEMN</sequence>
<name>A0A8S5RX72_9CAUD</name>
<evidence type="ECO:0000256" key="1">
    <source>
        <dbReference type="SAM" id="MobiDB-lite"/>
    </source>
</evidence>
<dbReference type="EMBL" id="BK032499">
    <property type="protein sequence ID" value="DAF43159.1"/>
    <property type="molecule type" value="Genomic_DNA"/>
</dbReference>
<protein>
    <submittedName>
        <fullName evidence="2">Uncharacterized protein</fullName>
    </submittedName>
</protein>
<evidence type="ECO:0000313" key="2">
    <source>
        <dbReference type="EMBL" id="DAF43159.1"/>
    </source>
</evidence>
<organism evidence="2">
    <name type="scientific">Siphoviridae sp. ctLeh52</name>
    <dbReference type="NCBI Taxonomy" id="2827849"/>
    <lineage>
        <taxon>Viruses</taxon>
        <taxon>Duplodnaviria</taxon>
        <taxon>Heunggongvirae</taxon>
        <taxon>Uroviricota</taxon>
        <taxon>Caudoviricetes</taxon>
    </lineage>
</organism>